<accession>A0A849AFQ0</accession>
<dbReference type="PROSITE" id="PS51832">
    <property type="entry name" value="HD_GYP"/>
    <property type="match status" value="1"/>
</dbReference>
<feature type="transmembrane region" description="Helical" evidence="1">
    <location>
        <begin position="141"/>
        <end position="165"/>
    </location>
</feature>
<dbReference type="PANTHER" id="PTHR45228:SF4">
    <property type="entry name" value="LIPOPROTEIN"/>
    <property type="match status" value="1"/>
</dbReference>
<gene>
    <name evidence="3" type="ORF">HJ588_08175</name>
</gene>
<dbReference type="NCBIfam" id="TIGR00277">
    <property type="entry name" value="HDIG"/>
    <property type="match status" value="1"/>
</dbReference>
<evidence type="ECO:0000259" key="2">
    <source>
        <dbReference type="PROSITE" id="PS51832"/>
    </source>
</evidence>
<dbReference type="SUPFAM" id="SSF109604">
    <property type="entry name" value="HD-domain/PDEase-like"/>
    <property type="match status" value="1"/>
</dbReference>
<comment type="caution">
    <text evidence="3">The sequence shown here is derived from an EMBL/GenBank/DDBJ whole genome shotgun (WGS) entry which is preliminary data.</text>
</comment>
<keyword evidence="1" id="KW-0472">Membrane</keyword>
<feature type="transmembrane region" description="Helical" evidence="1">
    <location>
        <begin position="97"/>
        <end position="121"/>
    </location>
</feature>
<organism evidence="3 4">
    <name type="scientific">Flexivirga aerilata</name>
    <dbReference type="NCBI Taxonomy" id="1656889"/>
    <lineage>
        <taxon>Bacteria</taxon>
        <taxon>Bacillati</taxon>
        <taxon>Actinomycetota</taxon>
        <taxon>Actinomycetes</taxon>
        <taxon>Micrococcales</taxon>
        <taxon>Dermacoccaceae</taxon>
        <taxon>Flexivirga</taxon>
    </lineage>
</organism>
<dbReference type="EMBL" id="JABENB010000001">
    <property type="protein sequence ID" value="NNG39249.1"/>
    <property type="molecule type" value="Genomic_DNA"/>
</dbReference>
<dbReference type="Proteomes" id="UP000557772">
    <property type="component" value="Unassembled WGS sequence"/>
</dbReference>
<keyword evidence="1" id="KW-1133">Transmembrane helix</keyword>
<feature type="transmembrane region" description="Helical" evidence="1">
    <location>
        <begin position="6"/>
        <end position="27"/>
    </location>
</feature>
<dbReference type="RefSeq" id="WP_171153841.1">
    <property type="nucleotide sequence ID" value="NZ_JABENB010000001.1"/>
</dbReference>
<evidence type="ECO:0000256" key="1">
    <source>
        <dbReference type="SAM" id="Phobius"/>
    </source>
</evidence>
<sequence>MKENTSAWRVVAGLCAVFVTALGSYLLLSGGQHFYPEPVILLAVLALVAHFTNLTAVEASISLTSILVGAAIALSGPLGGAVVGLVSPWSAARRRSLVATVFNSVMNGLLGTVGGLAYLAVGGLIQPEQSLSPLGLLGRELFPLGVATVVMLLCNIACVGLMISVNGGPPALLTARRLARQVGRTYLGYGVVAFLAVVLWDAANLGPAAMLVVLVPLVLAQWSYSQLRTEAVAHERTVSSLVAAVDARDPVLRGRNQQVAAVSEIVGNALRLTPKQSEALHFAALLHDIGMVAPAGDRHAPRAELSADDIDRIRSHPELGVEMLRSIVFLADSTTAIRSHHERWDGTGYPDGLAGEEIPLLARILAVADATCALVAADPAGGVPSAIDCLRARAGSQFDPACVEALSLAQDLVADALGQLRADREPQPPAGRGWDHDLPRVSDLLASRARTQT</sequence>
<dbReference type="Gene3D" id="1.10.3210.10">
    <property type="entry name" value="Hypothetical protein af1432"/>
    <property type="match status" value="1"/>
</dbReference>
<evidence type="ECO:0000313" key="3">
    <source>
        <dbReference type="EMBL" id="NNG39249.1"/>
    </source>
</evidence>
<feature type="transmembrane region" description="Helical" evidence="1">
    <location>
        <begin position="63"/>
        <end position="85"/>
    </location>
</feature>
<feature type="domain" description="HD-GYP" evidence="2">
    <location>
        <begin position="230"/>
        <end position="422"/>
    </location>
</feature>
<protein>
    <submittedName>
        <fullName evidence="3">HD domain-containing protein</fullName>
    </submittedName>
</protein>
<keyword evidence="4" id="KW-1185">Reference proteome</keyword>
<dbReference type="PANTHER" id="PTHR45228">
    <property type="entry name" value="CYCLIC DI-GMP PHOSPHODIESTERASE TM_0186-RELATED"/>
    <property type="match status" value="1"/>
</dbReference>
<dbReference type="InterPro" id="IPR006675">
    <property type="entry name" value="HDIG_dom"/>
</dbReference>
<evidence type="ECO:0000313" key="4">
    <source>
        <dbReference type="Proteomes" id="UP000557772"/>
    </source>
</evidence>
<keyword evidence="1" id="KW-0812">Transmembrane</keyword>
<feature type="transmembrane region" description="Helical" evidence="1">
    <location>
        <begin position="39"/>
        <end position="57"/>
    </location>
</feature>
<dbReference type="InterPro" id="IPR037522">
    <property type="entry name" value="HD_GYP_dom"/>
</dbReference>
<dbReference type="Pfam" id="PF13487">
    <property type="entry name" value="HD_5"/>
    <property type="match status" value="1"/>
</dbReference>
<dbReference type="AlphaFoldDB" id="A0A849AFQ0"/>
<proteinExistence type="predicted"/>
<feature type="transmembrane region" description="Helical" evidence="1">
    <location>
        <begin position="186"/>
        <end position="203"/>
    </location>
</feature>
<dbReference type="CDD" id="cd00077">
    <property type="entry name" value="HDc"/>
    <property type="match status" value="1"/>
</dbReference>
<dbReference type="SMART" id="SM00471">
    <property type="entry name" value="HDc"/>
    <property type="match status" value="1"/>
</dbReference>
<dbReference type="InterPro" id="IPR052020">
    <property type="entry name" value="Cyclic_di-GMP/3'3'-cGAMP_PDE"/>
</dbReference>
<name>A0A849AFQ0_9MICO</name>
<reference evidence="3 4" key="1">
    <citation type="submission" date="2020-05" db="EMBL/GenBank/DDBJ databases">
        <title>Flexivirga sp. ID2601S isolated from air conditioner.</title>
        <authorList>
            <person name="Kim D.H."/>
        </authorList>
    </citation>
    <scope>NUCLEOTIDE SEQUENCE [LARGE SCALE GENOMIC DNA]</scope>
    <source>
        <strain evidence="3 4">ID2601S</strain>
    </source>
</reference>
<dbReference type="InterPro" id="IPR003607">
    <property type="entry name" value="HD/PDEase_dom"/>
</dbReference>